<evidence type="ECO:0000256" key="1">
    <source>
        <dbReference type="ARBA" id="ARBA00008239"/>
    </source>
</evidence>
<dbReference type="PANTHER" id="PTHR11528">
    <property type="entry name" value="HEAT SHOCK PROTEIN 90 FAMILY MEMBER"/>
    <property type="match status" value="1"/>
</dbReference>
<dbReference type="CDD" id="cd16927">
    <property type="entry name" value="HATPase_Hsp90-like"/>
    <property type="match status" value="1"/>
</dbReference>
<evidence type="ECO:0000313" key="7">
    <source>
        <dbReference type="EMBL" id="QNO18656.1"/>
    </source>
</evidence>
<feature type="binding site" evidence="6">
    <location>
        <begin position="115"/>
        <end position="120"/>
    </location>
    <ligand>
        <name>ATP</name>
        <dbReference type="ChEBI" id="CHEBI:30616"/>
    </ligand>
</feature>
<keyword evidence="5" id="KW-0963">Cytoplasm</keyword>
<dbReference type="GO" id="GO:0016887">
    <property type="term" value="F:ATP hydrolysis activity"/>
    <property type="evidence" value="ECO:0007669"/>
    <property type="project" value="InterPro"/>
</dbReference>
<dbReference type="NCBIfam" id="NF003555">
    <property type="entry name" value="PRK05218.1"/>
    <property type="match status" value="1"/>
</dbReference>
<evidence type="ECO:0000256" key="6">
    <source>
        <dbReference type="PIRSR" id="PIRSR002583-1"/>
    </source>
</evidence>
<sequence>MKQFQAESKRLLDLMINSIYTHKEIFMRELISNASDAIDKLYYKSLQEDDTGLSRDDFAIQLTLDKENRKIVIEDNGCGMTKEELEKNLGTIAKSGSLSFKQENEKKENIDIIGQFGVGFYAAFMVAKHVTVESKAYGSDEAWCWQSSGAEGYTVDTCEKDSHGTKITLEVKDNTNDDNYDTYLDQYTIQNLVKKYSDYIRYPIRMEMHKSRQKPKPENAPEDYKPEYEDYTENETLNSMVPLWRKNKNEIKEDEYNDFYKSKFGDYENPLKVIHSSTEGVSTYNALLFIPSHASYDYYTKDFEKGLQLYSNGVLIMDKCADLLPDYFSFVRGLVDSQDLNLNISREMLQHDRQLHIIAGRLEKKIKSELESMLKNDREKYEQFFKAFGLQLKYGVYSDFGQHKDLLQDLLLFHSSKEKKLVTLKEYVEGMKEEQKFIYYAAGESVSKIDMLPQTEALKDKGYEILYLTDNVDEFALRIMHSYSEKEFKSVSDDDLGLETEEEKEAAKKKVEENKDMLNFMKDSLNGQVKQVILSTKLKSHPVCLSTDGALSIEMEKVLNAMPNGNEEQVKAQRVLEINANHPIFQKLTALYKLDQEKLKQYTNLLYTQALLIEGVSIDDPVAFSNQICKLMVED</sequence>
<feature type="binding site" evidence="6">
    <location>
        <begin position="95"/>
        <end position="96"/>
    </location>
    <ligand>
        <name>ATP</name>
        <dbReference type="ChEBI" id="CHEBI:30616"/>
    </ligand>
</feature>
<dbReference type="AlphaFoldDB" id="A0A7G9WIZ4"/>
<reference evidence="7 8" key="1">
    <citation type="submission" date="2020-08" db="EMBL/GenBank/DDBJ databases">
        <authorList>
            <person name="Ren C."/>
            <person name="Gu Y."/>
            <person name="Xu Y."/>
        </authorList>
    </citation>
    <scope>NUCLEOTIDE SEQUENCE [LARGE SCALE GENOMIC DNA]</scope>
    <source>
        <strain evidence="7 8">LBM18003</strain>
    </source>
</reference>
<dbReference type="InterPro" id="IPR020575">
    <property type="entry name" value="Hsp90_N"/>
</dbReference>
<feature type="binding site" evidence="6">
    <location>
        <position position="80"/>
    </location>
    <ligand>
        <name>ATP</name>
        <dbReference type="ChEBI" id="CHEBI:30616"/>
    </ligand>
</feature>
<proteinExistence type="inferred from homology"/>
<dbReference type="InterPro" id="IPR001404">
    <property type="entry name" value="Hsp90_fam"/>
</dbReference>
<keyword evidence="5" id="KW-0346">Stress response</keyword>
<feature type="binding site" evidence="6">
    <location>
        <position position="165"/>
    </location>
    <ligand>
        <name>ATP</name>
        <dbReference type="ChEBI" id="CHEBI:30616"/>
    </ligand>
</feature>
<organism evidence="7 8">
    <name type="scientific">Caproicibacterium amylolyticum</name>
    <dbReference type="NCBI Taxonomy" id="2766537"/>
    <lineage>
        <taxon>Bacteria</taxon>
        <taxon>Bacillati</taxon>
        <taxon>Bacillota</taxon>
        <taxon>Clostridia</taxon>
        <taxon>Eubacteriales</taxon>
        <taxon>Oscillospiraceae</taxon>
        <taxon>Caproicibacterium</taxon>
    </lineage>
</organism>
<dbReference type="InterPro" id="IPR019805">
    <property type="entry name" value="Heat_shock_protein_90_CS"/>
</dbReference>
<evidence type="ECO:0000256" key="5">
    <source>
        <dbReference type="HAMAP-Rule" id="MF_00505"/>
    </source>
</evidence>
<keyword evidence="2 5" id="KW-0547">Nucleotide-binding</keyword>
<keyword evidence="4 5" id="KW-0143">Chaperone</keyword>
<evidence type="ECO:0000256" key="2">
    <source>
        <dbReference type="ARBA" id="ARBA00022741"/>
    </source>
</evidence>
<feature type="binding site" evidence="6">
    <location>
        <position position="94"/>
    </location>
    <ligand>
        <name>ATP</name>
        <dbReference type="ChEBI" id="CHEBI:30616"/>
    </ligand>
</feature>
<dbReference type="GO" id="GO:0140662">
    <property type="term" value="F:ATP-dependent protein folding chaperone"/>
    <property type="evidence" value="ECO:0007669"/>
    <property type="project" value="InterPro"/>
</dbReference>
<dbReference type="Gene3D" id="3.30.230.80">
    <property type="match status" value="1"/>
</dbReference>
<dbReference type="SUPFAM" id="SSF54211">
    <property type="entry name" value="Ribosomal protein S5 domain 2-like"/>
    <property type="match status" value="1"/>
</dbReference>
<dbReference type="Pfam" id="PF13589">
    <property type="entry name" value="HATPase_c_3"/>
    <property type="match status" value="1"/>
</dbReference>
<dbReference type="InterPro" id="IPR036890">
    <property type="entry name" value="HATPase_C_sf"/>
</dbReference>
<dbReference type="Gene3D" id="3.30.565.10">
    <property type="entry name" value="Histidine kinase-like ATPase, C-terminal domain"/>
    <property type="match status" value="1"/>
</dbReference>
<comment type="caution">
    <text evidence="5">Lacks conserved residue(s) required for the propagation of feature annotation.</text>
</comment>
<dbReference type="InterPro" id="IPR037196">
    <property type="entry name" value="HSP90_C"/>
</dbReference>
<keyword evidence="3 5" id="KW-0067">ATP-binding</keyword>
<dbReference type="GO" id="GO:0051082">
    <property type="term" value="F:unfolded protein binding"/>
    <property type="evidence" value="ECO:0007669"/>
    <property type="project" value="UniProtKB-UniRule"/>
</dbReference>
<dbReference type="PIRSF" id="PIRSF002583">
    <property type="entry name" value="Hsp90"/>
    <property type="match status" value="1"/>
</dbReference>
<protein>
    <recommendedName>
        <fullName evidence="5">Chaperone protein HtpG</fullName>
    </recommendedName>
    <alternativeName>
        <fullName evidence="5">Heat shock protein HtpG</fullName>
    </alternativeName>
    <alternativeName>
        <fullName evidence="5">High temperature protein G</fullName>
    </alternativeName>
</protein>
<dbReference type="PROSITE" id="PS00298">
    <property type="entry name" value="HSP90"/>
    <property type="match status" value="1"/>
</dbReference>
<comment type="subcellular location">
    <subcellularLocation>
        <location evidence="5">Cytoplasm</location>
    </subcellularLocation>
</comment>
<name>A0A7G9WIZ4_9FIRM</name>
<dbReference type="Proteomes" id="UP000516046">
    <property type="component" value="Chromosome"/>
</dbReference>
<feature type="binding site" evidence="6">
    <location>
        <position position="88"/>
    </location>
    <ligand>
        <name>ATP</name>
        <dbReference type="ChEBI" id="CHEBI:30616"/>
    </ligand>
</feature>
<dbReference type="PRINTS" id="PR00775">
    <property type="entry name" value="HEATSHOCK90"/>
</dbReference>
<dbReference type="GO" id="GO:0005524">
    <property type="term" value="F:ATP binding"/>
    <property type="evidence" value="ECO:0007669"/>
    <property type="project" value="UniProtKB-UniRule"/>
</dbReference>
<dbReference type="KEGG" id="caml:H6X83_03130"/>
<keyword evidence="8" id="KW-1185">Reference proteome</keyword>
<dbReference type="Gene3D" id="3.40.50.11260">
    <property type="match status" value="1"/>
</dbReference>
<comment type="subunit">
    <text evidence="5">Homodimer.</text>
</comment>
<feature type="binding site" evidence="6">
    <location>
        <position position="346"/>
    </location>
    <ligand>
        <name>ATP</name>
        <dbReference type="ChEBI" id="CHEBI:30616"/>
    </ligand>
</feature>
<feature type="binding site" evidence="6">
    <location>
        <position position="75"/>
    </location>
    <ligand>
        <name>ATP</name>
        <dbReference type="ChEBI" id="CHEBI:30616"/>
    </ligand>
</feature>
<dbReference type="EMBL" id="CP060696">
    <property type="protein sequence ID" value="QNO18656.1"/>
    <property type="molecule type" value="Genomic_DNA"/>
</dbReference>
<evidence type="ECO:0000313" key="8">
    <source>
        <dbReference type="Proteomes" id="UP000516046"/>
    </source>
</evidence>
<feature type="binding site" evidence="6">
    <location>
        <position position="33"/>
    </location>
    <ligand>
        <name>ATP</name>
        <dbReference type="ChEBI" id="CHEBI:30616"/>
    </ligand>
</feature>
<comment type="similarity">
    <text evidence="1 5">Belongs to the heat shock protein 90 family.</text>
</comment>
<gene>
    <name evidence="5 7" type="primary">htpG</name>
    <name evidence="7" type="ORF">H6X83_03130</name>
</gene>
<dbReference type="GO" id="GO:0005737">
    <property type="term" value="C:cytoplasm"/>
    <property type="evidence" value="ECO:0007669"/>
    <property type="project" value="UniProtKB-SubCell"/>
</dbReference>
<feature type="binding site" evidence="6">
    <location>
        <position position="29"/>
    </location>
    <ligand>
        <name>ATP</name>
        <dbReference type="ChEBI" id="CHEBI:30616"/>
    </ligand>
</feature>
<feature type="region of interest" description="A; substrate-binding" evidence="5">
    <location>
        <begin position="1"/>
        <end position="346"/>
    </location>
</feature>
<dbReference type="SUPFAM" id="SSF110942">
    <property type="entry name" value="HSP90 C-terminal domain"/>
    <property type="match status" value="1"/>
</dbReference>
<dbReference type="Gene3D" id="1.20.120.790">
    <property type="entry name" value="Heat shock protein 90, C-terminal domain"/>
    <property type="match status" value="1"/>
</dbReference>
<dbReference type="HAMAP" id="MF_00505">
    <property type="entry name" value="HSP90"/>
    <property type="match status" value="1"/>
</dbReference>
<dbReference type="RefSeq" id="WP_212507722.1">
    <property type="nucleotide sequence ID" value="NZ_CP060696.1"/>
</dbReference>
<evidence type="ECO:0000256" key="4">
    <source>
        <dbReference type="ARBA" id="ARBA00023186"/>
    </source>
</evidence>
<evidence type="ECO:0000256" key="3">
    <source>
        <dbReference type="ARBA" id="ARBA00022840"/>
    </source>
</evidence>
<comment type="function">
    <text evidence="5">Molecular chaperone. Has ATPase activity.</text>
</comment>
<dbReference type="SUPFAM" id="SSF55874">
    <property type="entry name" value="ATPase domain of HSP90 chaperone/DNA topoisomerase II/histidine kinase"/>
    <property type="match status" value="1"/>
</dbReference>
<dbReference type="Pfam" id="PF00183">
    <property type="entry name" value="HSP90"/>
    <property type="match status" value="1"/>
</dbReference>
<accession>A0A7G9WIZ4</accession>
<dbReference type="InterPro" id="IPR020568">
    <property type="entry name" value="Ribosomal_Su5_D2-typ_SF"/>
</dbReference>
<feature type="region of interest" description="C" evidence="5">
    <location>
        <begin position="558"/>
        <end position="635"/>
    </location>
</feature>